<keyword evidence="10 14" id="KW-0479">Metal-binding</keyword>
<dbReference type="HAMAP" id="MF_01849">
    <property type="entry name" value="RNA_methyltr_RlmN"/>
    <property type="match status" value="1"/>
</dbReference>
<dbReference type="InterPro" id="IPR004383">
    <property type="entry name" value="rRNA_lsu_MTrfase_RlmN/Cfr"/>
</dbReference>
<dbReference type="CDD" id="cd01335">
    <property type="entry name" value="Radical_SAM"/>
    <property type="match status" value="1"/>
</dbReference>
<dbReference type="GO" id="GO:0019843">
    <property type="term" value="F:rRNA binding"/>
    <property type="evidence" value="ECO:0007669"/>
    <property type="project" value="UniProtKB-UniRule"/>
</dbReference>
<evidence type="ECO:0000256" key="15">
    <source>
        <dbReference type="SAM" id="MobiDB-lite"/>
    </source>
</evidence>
<keyword evidence="12 14" id="KW-0411">Iron-sulfur</keyword>
<organism evidence="17 18">
    <name type="scientific">Fimbriiglobus ruber</name>
    <dbReference type="NCBI Taxonomy" id="1908690"/>
    <lineage>
        <taxon>Bacteria</taxon>
        <taxon>Pseudomonadati</taxon>
        <taxon>Planctomycetota</taxon>
        <taxon>Planctomycetia</taxon>
        <taxon>Gemmatales</taxon>
        <taxon>Gemmataceae</taxon>
        <taxon>Fimbriiglobus</taxon>
    </lineage>
</organism>
<sequence length="374" mass="40804">MSVTLPIAAADTIPSPGLVKPALLEHPLDGLRAWFAERGQPPMRVRQVLGWVVERRATSFDEMSDLPKDLRSQLAEAFTVFGTSVARHLAARDGTHKLLISTRDNHNIECVLIQDGGRHTACVSTQVGCGMGCVFCASGLNGVARNLTPGEIVEQLVLLRNLTAPDRRLTHVVVMGMGEPLANLENLLDALAVAGDKNGLGIGARHVTISTVGLPPKIRRLADLGKQYHLAISLHAPNNTLRTEIVPTNNKTGIPEILAAADYFFEKTGRQVTFEYVVLGGLNDKPIHARQLQGLLCGRKAHVNLIPWNDVEGLPYKRPRDTDLKSFIEELRRNGVSVTVRHRKGSEIDAACGQLRREAEKNSQDPQPEPVSPS</sequence>
<keyword evidence="18" id="KW-1185">Reference proteome</keyword>
<keyword evidence="9 14" id="KW-0819">tRNA processing</keyword>
<comment type="function">
    <text evidence="14">Specifically methylates position 2 of adenine 2503 in 23S rRNA and position 2 of adenine 37 in tRNAs.</text>
</comment>
<feature type="binding site" evidence="14">
    <location>
        <position position="133"/>
    </location>
    <ligand>
        <name>[4Fe-4S] cluster</name>
        <dbReference type="ChEBI" id="CHEBI:49883"/>
        <note>4Fe-4S-S-AdoMet</note>
    </ligand>
</feature>
<comment type="miscellaneous">
    <text evidence="14">Reaction proceeds by a ping-pong mechanism involving intermediate methylation of a conserved cysteine residue.</text>
</comment>
<dbReference type="Gene3D" id="3.20.20.70">
    <property type="entry name" value="Aldolase class I"/>
    <property type="match status" value="1"/>
</dbReference>
<name>A0A225E9M8_9BACT</name>
<dbReference type="InterPro" id="IPR013785">
    <property type="entry name" value="Aldolase_TIM"/>
</dbReference>
<proteinExistence type="inferred from homology"/>
<dbReference type="SUPFAM" id="SSF102114">
    <property type="entry name" value="Radical SAM enzymes"/>
    <property type="match status" value="1"/>
</dbReference>
<reference evidence="18" key="1">
    <citation type="submission" date="2017-06" db="EMBL/GenBank/DDBJ databases">
        <title>Genome analysis of Fimbriiglobus ruber SP5, the first member of the order Planctomycetales with confirmed chitinolytic capability.</title>
        <authorList>
            <person name="Ravin N.V."/>
            <person name="Rakitin A.L."/>
            <person name="Ivanova A.A."/>
            <person name="Beletsky A.V."/>
            <person name="Kulichevskaya I.S."/>
            <person name="Mardanov A.V."/>
            <person name="Dedysh S.N."/>
        </authorList>
    </citation>
    <scope>NUCLEOTIDE SEQUENCE [LARGE SCALE GENOMIC DNA]</scope>
    <source>
        <strain evidence="18">SP5</strain>
    </source>
</reference>
<dbReference type="Pfam" id="PF21016">
    <property type="entry name" value="RlmN_N"/>
    <property type="match status" value="1"/>
</dbReference>
<evidence type="ECO:0000259" key="16">
    <source>
        <dbReference type="PROSITE" id="PS51918"/>
    </source>
</evidence>
<keyword evidence="7 14" id="KW-0808">Transferase</keyword>
<dbReference type="PANTHER" id="PTHR30544:SF5">
    <property type="entry name" value="RADICAL SAM CORE DOMAIN-CONTAINING PROTEIN"/>
    <property type="match status" value="1"/>
</dbReference>
<dbReference type="GO" id="GO:0030488">
    <property type="term" value="P:tRNA methylation"/>
    <property type="evidence" value="ECO:0007669"/>
    <property type="project" value="UniProtKB-UniRule"/>
</dbReference>
<dbReference type="GO" id="GO:0046872">
    <property type="term" value="F:metal ion binding"/>
    <property type="evidence" value="ECO:0007669"/>
    <property type="project" value="UniProtKB-KW"/>
</dbReference>
<feature type="binding site" evidence="14">
    <location>
        <begin position="233"/>
        <end position="235"/>
    </location>
    <ligand>
        <name>S-adenosyl-L-methionine</name>
        <dbReference type="ChEBI" id="CHEBI:59789"/>
    </ligand>
</feature>
<keyword evidence="4 14" id="KW-0963">Cytoplasm</keyword>
<keyword evidence="8 14" id="KW-0949">S-adenosyl-L-methionine</keyword>
<dbReference type="SFLD" id="SFLDF00275">
    <property type="entry name" value="adenosine_C2_methyltransferase"/>
    <property type="match status" value="1"/>
</dbReference>
<keyword evidence="11 14" id="KW-0408">Iron</keyword>
<dbReference type="InterPro" id="IPR027492">
    <property type="entry name" value="RNA_MTrfase_RlmN"/>
</dbReference>
<dbReference type="NCBIfam" id="TIGR00048">
    <property type="entry name" value="rRNA_mod_RlmN"/>
    <property type="match status" value="1"/>
</dbReference>
<feature type="binding site" evidence="14">
    <location>
        <begin position="178"/>
        <end position="179"/>
    </location>
    <ligand>
        <name>S-adenosyl-L-methionine</name>
        <dbReference type="ChEBI" id="CHEBI:59789"/>
    </ligand>
</feature>
<dbReference type="EC" id="2.1.1.192" evidence="14"/>
<evidence type="ECO:0000256" key="7">
    <source>
        <dbReference type="ARBA" id="ARBA00022679"/>
    </source>
</evidence>
<dbReference type="InterPro" id="IPR040072">
    <property type="entry name" value="Methyltransferase_A"/>
</dbReference>
<protein>
    <recommendedName>
        <fullName evidence="14">Probable dual-specificity RNA methyltransferase RlmN</fullName>
        <ecNumber evidence="14">2.1.1.192</ecNumber>
    </recommendedName>
    <alternativeName>
        <fullName evidence="14">23S rRNA (adenine(2503)-C(2))-methyltransferase</fullName>
    </alternativeName>
    <alternativeName>
        <fullName evidence="14">23S rRNA m2A2503 methyltransferase</fullName>
    </alternativeName>
    <alternativeName>
        <fullName evidence="14">Ribosomal RNA large subunit methyltransferase N</fullName>
    </alternativeName>
    <alternativeName>
        <fullName evidence="14">tRNA (adenine(37)-C(2))-methyltransferase</fullName>
    </alternativeName>
    <alternativeName>
        <fullName evidence="14">tRNA m2A37 methyltransferase</fullName>
    </alternativeName>
</protein>
<dbReference type="GO" id="GO:0000049">
    <property type="term" value="F:tRNA binding"/>
    <property type="evidence" value="ECO:0007669"/>
    <property type="project" value="UniProtKB-UniRule"/>
</dbReference>
<dbReference type="PIRSF" id="PIRSF006004">
    <property type="entry name" value="CHP00048"/>
    <property type="match status" value="1"/>
</dbReference>
<dbReference type="RefSeq" id="WP_088252542.1">
    <property type="nucleotide sequence ID" value="NZ_NIDE01000001.1"/>
</dbReference>
<feature type="domain" description="Radical SAM core" evidence="16">
    <location>
        <begin position="115"/>
        <end position="347"/>
    </location>
</feature>
<dbReference type="EMBL" id="NIDE01000001">
    <property type="protein sequence ID" value="OWK47438.1"/>
    <property type="molecule type" value="Genomic_DNA"/>
</dbReference>
<feature type="binding site" evidence="14">
    <location>
        <position position="129"/>
    </location>
    <ligand>
        <name>[4Fe-4S] cluster</name>
        <dbReference type="ChEBI" id="CHEBI:49883"/>
        <note>4Fe-4S-S-AdoMet</note>
    </ligand>
</feature>
<comment type="catalytic activity">
    <reaction evidence="14">
        <text>adenosine(2503) in 23S rRNA + 2 reduced [2Fe-2S]-[ferredoxin] + 2 S-adenosyl-L-methionine = 2-methyladenosine(2503) in 23S rRNA + 5'-deoxyadenosine + L-methionine + 2 oxidized [2Fe-2S]-[ferredoxin] + S-adenosyl-L-homocysteine</text>
        <dbReference type="Rhea" id="RHEA:42916"/>
        <dbReference type="Rhea" id="RHEA-COMP:10000"/>
        <dbReference type="Rhea" id="RHEA-COMP:10001"/>
        <dbReference type="Rhea" id="RHEA-COMP:10152"/>
        <dbReference type="Rhea" id="RHEA-COMP:10282"/>
        <dbReference type="ChEBI" id="CHEBI:17319"/>
        <dbReference type="ChEBI" id="CHEBI:33737"/>
        <dbReference type="ChEBI" id="CHEBI:33738"/>
        <dbReference type="ChEBI" id="CHEBI:57844"/>
        <dbReference type="ChEBI" id="CHEBI:57856"/>
        <dbReference type="ChEBI" id="CHEBI:59789"/>
        <dbReference type="ChEBI" id="CHEBI:74411"/>
        <dbReference type="ChEBI" id="CHEBI:74497"/>
        <dbReference type="EC" id="2.1.1.192"/>
    </reaction>
</comment>
<dbReference type="FunFam" id="3.20.20.70:FF:000014">
    <property type="entry name" value="Probable dual-specificity RNA methyltransferase RlmN"/>
    <property type="match status" value="1"/>
</dbReference>
<evidence type="ECO:0000256" key="11">
    <source>
        <dbReference type="ARBA" id="ARBA00023004"/>
    </source>
</evidence>
<evidence type="ECO:0000256" key="8">
    <source>
        <dbReference type="ARBA" id="ARBA00022691"/>
    </source>
</evidence>
<dbReference type="SFLD" id="SFLDG01062">
    <property type="entry name" value="methyltransferase_(Class_A)"/>
    <property type="match status" value="1"/>
</dbReference>
<dbReference type="InterPro" id="IPR007197">
    <property type="entry name" value="rSAM"/>
</dbReference>
<dbReference type="GO" id="GO:0070475">
    <property type="term" value="P:rRNA base methylation"/>
    <property type="evidence" value="ECO:0007669"/>
    <property type="project" value="UniProtKB-UniRule"/>
</dbReference>
<evidence type="ECO:0000256" key="13">
    <source>
        <dbReference type="ARBA" id="ARBA00023157"/>
    </source>
</evidence>
<comment type="caution">
    <text evidence="17">The sequence shown here is derived from an EMBL/GenBank/DDBJ whole genome shotgun (WGS) entry which is preliminary data.</text>
</comment>
<dbReference type="SFLD" id="SFLDS00029">
    <property type="entry name" value="Radical_SAM"/>
    <property type="match status" value="1"/>
</dbReference>
<comment type="similarity">
    <text evidence="2 14">Belongs to the radical SAM superfamily. RlmN family.</text>
</comment>
<evidence type="ECO:0000256" key="12">
    <source>
        <dbReference type="ARBA" id="ARBA00023014"/>
    </source>
</evidence>
<dbReference type="AlphaFoldDB" id="A0A225E9M8"/>
<dbReference type="PANTHER" id="PTHR30544">
    <property type="entry name" value="23S RRNA METHYLTRANSFERASE"/>
    <property type="match status" value="1"/>
</dbReference>
<evidence type="ECO:0000256" key="5">
    <source>
        <dbReference type="ARBA" id="ARBA00022552"/>
    </source>
</evidence>
<dbReference type="InterPro" id="IPR048641">
    <property type="entry name" value="RlmN_N"/>
</dbReference>
<comment type="cofactor">
    <cofactor evidence="14">
        <name>[4Fe-4S] cluster</name>
        <dbReference type="ChEBI" id="CHEBI:49883"/>
    </cofactor>
    <text evidence="14">Binds 1 [4Fe-4S] cluster. The cluster is coordinated with 3 cysteines and an exchangeable S-adenosyl-L-methionine.</text>
</comment>
<dbReference type="Gene3D" id="1.10.150.530">
    <property type="match status" value="1"/>
</dbReference>
<evidence type="ECO:0000256" key="4">
    <source>
        <dbReference type="ARBA" id="ARBA00022490"/>
    </source>
</evidence>
<evidence type="ECO:0000256" key="10">
    <source>
        <dbReference type="ARBA" id="ARBA00022723"/>
    </source>
</evidence>
<gene>
    <name evidence="14" type="primary">rlmN</name>
    <name evidence="17" type="ORF">FRUB_01137</name>
</gene>
<feature type="region of interest" description="Disordered" evidence="15">
    <location>
        <begin position="354"/>
        <end position="374"/>
    </location>
</feature>
<comment type="caution">
    <text evidence="14">Lacks conserved residue(s) required for the propagation of feature annotation.</text>
</comment>
<feature type="binding site" evidence="14">
    <location>
        <position position="309"/>
    </location>
    <ligand>
        <name>S-adenosyl-L-methionine</name>
        <dbReference type="ChEBI" id="CHEBI:59789"/>
    </ligand>
</feature>
<evidence type="ECO:0000256" key="2">
    <source>
        <dbReference type="ARBA" id="ARBA00007544"/>
    </source>
</evidence>
<comment type="catalytic activity">
    <reaction evidence="14">
        <text>adenosine(37) in tRNA + 2 reduced [2Fe-2S]-[ferredoxin] + 2 S-adenosyl-L-methionine = 2-methyladenosine(37) in tRNA + 5'-deoxyadenosine + L-methionine + 2 oxidized [2Fe-2S]-[ferredoxin] + S-adenosyl-L-homocysteine</text>
        <dbReference type="Rhea" id="RHEA:43332"/>
        <dbReference type="Rhea" id="RHEA-COMP:10000"/>
        <dbReference type="Rhea" id="RHEA-COMP:10001"/>
        <dbReference type="Rhea" id="RHEA-COMP:10162"/>
        <dbReference type="Rhea" id="RHEA-COMP:10485"/>
        <dbReference type="ChEBI" id="CHEBI:17319"/>
        <dbReference type="ChEBI" id="CHEBI:33737"/>
        <dbReference type="ChEBI" id="CHEBI:33738"/>
        <dbReference type="ChEBI" id="CHEBI:57844"/>
        <dbReference type="ChEBI" id="CHEBI:57856"/>
        <dbReference type="ChEBI" id="CHEBI:59789"/>
        <dbReference type="ChEBI" id="CHEBI:74411"/>
        <dbReference type="ChEBI" id="CHEBI:74497"/>
        <dbReference type="EC" id="2.1.1.192"/>
    </reaction>
</comment>
<dbReference type="GO" id="GO:0051539">
    <property type="term" value="F:4 iron, 4 sulfur cluster binding"/>
    <property type="evidence" value="ECO:0007669"/>
    <property type="project" value="UniProtKB-UniRule"/>
</dbReference>
<evidence type="ECO:0000256" key="3">
    <source>
        <dbReference type="ARBA" id="ARBA00022485"/>
    </source>
</evidence>
<keyword evidence="6 14" id="KW-0489">Methyltransferase</keyword>
<comment type="subcellular location">
    <subcellularLocation>
        <location evidence="1 14">Cytoplasm</location>
    </subcellularLocation>
</comment>
<dbReference type="InterPro" id="IPR058240">
    <property type="entry name" value="rSAM_sf"/>
</dbReference>
<dbReference type="OrthoDB" id="9793973at2"/>
<evidence type="ECO:0000256" key="6">
    <source>
        <dbReference type="ARBA" id="ARBA00022603"/>
    </source>
</evidence>
<dbReference type="PROSITE" id="PS51918">
    <property type="entry name" value="RADICAL_SAM"/>
    <property type="match status" value="1"/>
</dbReference>
<keyword evidence="5 14" id="KW-0698">rRNA processing</keyword>
<feature type="binding site" evidence="14">
    <location>
        <position position="136"/>
    </location>
    <ligand>
        <name>[4Fe-4S] cluster</name>
        <dbReference type="ChEBI" id="CHEBI:49883"/>
        <note>4Fe-4S-S-AdoMet</note>
    </ligand>
</feature>
<keyword evidence="3 14" id="KW-0004">4Fe-4S</keyword>
<feature type="active site" description="S-methylcysteine intermediate" evidence="14">
    <location>
        <position position="352"/>
    </location>
</feature>
<dbReference type="Proteomes" id="UP000214646">
    <property type="component" value="Unassembled WGS sequence"/>
</dbReference>
<keyword evidence="13 14" id="KW-1015">Disulfide bond</keyword>
<feature type="active site" description="Proton acceptor" evidence="14">
    <location>
        <position position="109"/>
    </location>
</feature>
<evidence type="ECO:0000256" key="1">
    <source>
        <dbReference type="ARBA" id="ARBA00004496"/>
    </source>
</evidence>
<feature type="binding site" evidence="14">
    <location>
        <position position="210"/>
    </location>
    <ligand>
        <name>S-adenosyl-L-methionine</name>
        <dbReference type="ChEBI" id="CHEBI:59789"/>
    </ligand>
</feature>
<evidence type="ECO:0000256" key="14">
    <source>
        <dbReference type="HAMAP-Rule" id="MF_01849"/>
    </source>
</evidence>
<dbReference type="GO" id="GO:0002935">
    <property type="term" value="F:tRNA (adenine(37)-C2)-methyltransferase activity"/>
    <property type="evidence" value="ECO:0007669"/>
    <property type="project" value="UniProtKB-UniRule"/>
</dbReference>
<evidence type="ECO:0000313" key="18">
    <source>
        <dbReference type="Proteomes" id="UP000214646"/>
    </source>
</evidence>
<evidence type="ECO:0000256" key="9">
    <source>
        <dbReference type="ARBA" id="ARBA00022694"/>
    </source>
</evidence>
<evidence type="ECO:0000313" key="17">
    <source>
        <dbReference type="EMBL" id="OWK47438.1"/>
    </source>
</evidence>
<dbReference type="GO" id="GO:0070040">
    <property type="term" value="F:rRNA (adenine(2503)-C2-)-methyltransferase activity"/>
    <property type="evidence" value="ECO:0007669"/>
    <property type="project" value="UniProtKB-UniRule"/>
</dbReference>
<dbReference type="GO" id="GO:0005737">
    <property type="term" value="C:cytoplasm"/>
    <property type="evidence" value="ECO:0007669"/>
    <property type="project" value="UniProtKB-SubCell"/>
</dbReference>
<accession>A0A225E9M8</accession>
<dbReference type="Pfam" id="PF04055">
    <property type="entry name" value="Radical_SAM"/>
    <property type="match status" value="1"/>
</dbReference>